<keyword evidence="1" id="KW-0732">Signal</keyword>
<evidence type="ECO:0000259" key="2">
    <source>
        <dbReference type="Pfam" id="PF14344"/>
    </source>
</evidence>
<feature type="chain" id="PRO_5020829730" evidence="1">
    <location>
        <begin position="23"/>
        <end position="265"/>
    </location>
</feature>
<accession>A0A4R0MJZ5</accession>
<gene>
    <name evidence="3" type="ORF">EZ444_23505</name>
</gene>
<keyword evidence="4" id="KW-1185">Reference proteome</keyword>
<dbReference type="EMBL" id="SJSM01000026">
    <property type="protein sequence ID" value="TCC86512.1"/>
    <property type="molecule type" value="Genomic_DNA"/>
</dbReference>
<protein>
    <submittedName>
        <fullName evidence="3">DUF4397 domain-containing protein</fullName>
    </submittedName>
</protein>
<organism evidence="3 4">
    <name type="scientific">Pedobacter hiemivivus</name>
    <dbReference type="NCBI Taxonomy" id="2530454"/>
    <lineage>
        <taxon>Bacteria</taxon>
        <taxon>Pseudomonadati</taxon>
        <taxon>Bacteroidota</taxon>
        <taxon>Sphingobacteriia</taxon>
        <taxon>Sphingobacteriales</taxon>
        <taxon>Sphingobacteriaceae</taxon>
        <taxon>Pedobacter</taxon>
    </lineage>
</organism>
<proteinExistence type="predicted"/>
<comment type="caution">
    <text evidence="3">The sequence shown here is derived from an EMBL/GenBank/DDBJ whole genome shotgun (WGS) entry which is preliminary data.</text>
</comment>
<dbReference type="RefSeq" id="WP_131611965.1">
    <property type="nucleotide sequence ID" value="NZ_SJSM01000026.1"/>
</dbReference>
<dbReference type="AlphaFoldDB" id="A0A4R0MJZ5"/>
<evidence type="ECO:0000313" key="3">
    <source>
        <dbReference type="EMBL" id="TCC86512.1"/>
    </source>
</evidence>
<feature type="signal peptide" evidence="1">
    <location>
        <begin position="1"/>
        <end position="22"/>
    </location>
</feature>
<name>A0A4R0MJZ5_9SPHI</name>
<dbReference type="InterPro" id="IPR025510">
    <property type="entry name" value="DUF4397"/>
</dbReference>
<dbReference type="Pfam" id="PF14344">
    <property type="entry name" value="DUF4397"/>
    <property type="match status" value="1"/>
</dbReference>
<dbReference type="Proteomes" id="UP000291117">
    <property type="component" value="Unassembled WGS sequence"/>
</dbReference>
<sequence>MKIFKSLLIVLCVALFFSGCTKNVLDYGEVEKITDEQPLIKVNYASSYLDDRFVVIRFNGKRVSPRIQGRTPFPGGGYNTRGDVRADYLTIDVGQVELRVALPFKKDNGLDSLELYKTTLNIERGKRYVAHITDTAAFTKTVLTEENFLKPDSGYATYRFINLMPNVPAIDLYYGISATVHTADRLVAGNIKYLEISNYFILNRYSARTWKIRPAGAALTTATVLASYSNVGSLLNQRTYTVYAMGYSGFTAGTRRPFVSFFHIR</sequence>
<evidence type="ECO:0000256" key="1">
    <source>
        <dbReference type="SAM" id="SignalP"/>
    </source>
</evidence>
<feature type="domain" description="DUF4397" evidence="2">
    <location>
        <begin position="86"/>
        <end position="173"/>
    </location>
</feature>
<dbReference type="PROSITE" id="PS51257">
    <property type="entry name" value="PROKAR_LIPOPROTEIN"/>
    <property type="match status" value="1"/>
</dbReference>
<dbReference type="OrthoDB" id="659104at2"/>
<evidence type="ECO:0000313" key="4">
    <source>
        <dbReference type="Proteomes" id="UP000291117"/>
    </source>
</evidence>
<reference evidence="3 4" key="1">
    <citation type="submission" date="2019-02" db="EMBL/GenBank/DDBJ databases">
        <title>Pedobacter sp. RP-3-8 sp. nov., isolated from Arctic soil.</title>
        <authorList>
            <person name="Dahal R.H."/>
        </authorList>
    </citation>
    <scope>NUCLEOTIDE SEQUENCE [LARGE SCALE GENOMIC DNA]</scope>
    <source>
        <strain evidence="3 4">RP-3-8</strain>
    </source>
</reference>